<name>A0ACC1P146_9PEZI</name>
<protein>
    <submittedName>
        <fullName evidence="1">Uncharacterized protein</fullName>
    </submittedName>
</protein>
<dbReference type="EMBL" id="JAPDGR010001297">
    <property type="protein sequence ID" value="KAJ2984431.1"/>
    <property type="molecule type" value="Genomic_DNA"/>
</dbReference>
<reference evidence="1" key="1">
    <citation type="submission" date="2022-10" db="EMBL/GenBank/DDBJ databases">
        <title>Genome Sequence of Xylaria curta.</title>
        <authorList>
            <person name="Buettner E."/>
        </authorList>
    </citation>
    <scope>NUCLEOTIDE SEQUENCE</scope>
    <source>
        <strain evidence="1">Babe10</strain>
    </source>
</reference>
<sequence>MLDKLRTCRALPDILTADDKTEAFKSAFCIQNAFKIPYKDTKTLQGVMTNFLQKAQGASPTDDSYDAIEDLSNEINEWKATVHLATITNLDFRKDLTRCGRSGEAVFQRTAMLSIIDRWQLNDMFDFNCEGHWSLQGEYPLPSIQGVEDKVSGPKPDLAIFFNTEALLGSDGFSAPIPPILKSCIFPDNYIRRCFPFVFIEAKEAFHDITTALYTNMHSASQALFNIYTWMRKAGQTDAFFQSVRLFSIAINAEKVIVRTHRAKPLGSRGGLIFLCDEICTLYKYDRDTVCLLVRNILMEYGAKELCKILKSTVEEVSKQYVEGTFQNDQPLKRKNDVSFGAPSKRHRTSRTASQLTS</sequence>
<accession>A0ACC1P146</accession>
<dbReference type="Proteomes" id="UP001143856">
    <property type="component" value="Unassembled WGS sequence"/>
</dbReference>
<keyword evidence="2" id="KW-1185">Reference proteome</keyword>
<proteinExistence type="predicted"/>
<comment type="caution">
    <text evidence="1">The sequence shown here is derived from an EMBL/GenBank/DDBJ whole genome shotgun (WGS) entry which is preliminary data.</text>
</comment>
<gene>
    <name evidence="1" type="ORF">NUW58_g6061</name>
</gene>
<organism evidence="1 2">
    <name type="scientific">Xylaria curta</name>
    <dbReference type="NCBI Taxonomy" id="42375"/>
    <lineage>
        <taxon>Eukaryota</taxon>
        <taxon>Fungi</taxon>
        <taxon>Dikarya</taxon>
        <taxon>Ascomycota</taxon>
        <taxon>Pezizomycotina</taxon>
        <taxon>Sordariomycetes</taxon>
        <taxon>Xylariomycetidae</taxon>
        <taxon>Xylariales</taxon>
        <taxon>Xylariaceae</taxon>
        <taxon>Xylaria</taxon>
    </lineage>
</organism>
<evidence type="ECO:0000313" key="1">
    <source>
        <dbReference type="EMBL" id="KAJ2984431.1"/>
    </source>
</evidence>
<evidence type="ECO:0000313" key="2">
    <source>
        <dbReference type="Proteomes" id="UP001143856"/>
    </source>
</evidence>